<comment type="similarity">
    <text evidence="1">Belongs to the FGGY kinase family.</text>
</comment>
<dbReference type="AlphaFoldDB" id="A0A1H8LAJ3"/>
<dbReference type="Proteomes" id="UP000199300">
    <property type="component" value="Unassembled WGS sequence"/>
</dbReference>
<dbReference type="GO" id="GO:0006071">
    <property type="term" value="P:glycerol metabolic process"/>
    <property type="evidence" value="ECO:0007669"/>
    <property type="project" value="TreeGrafter"/>
</dbReference>
<dbReference type="InterPro" id="IPR018485">
    <property type="entry name" value="FGGY_C"/>
</dbReference>
<feature type="domain" description="Carbohydrate kinase FGGY C-terminal" evidence="9">
    <location>
        <begin position="249"/>
        <end position="434"/>
    </location>
</feature>
<keyword evidence="2" id="KW-0808">Transferase</keyword>
<keyword evidence="11" id="KW-1185">Reference proteome</keyword>
<accession>A0A1H8LAJ3</accession>
<dbReference type="InterPro" id="IPR018484">
    <property type="entry name" value="FGGY_N"/>
</dbReference>
<dbReference type="PANTHER" id="PTHR10196">
    <property type="entry name" value="SUGAR KINASE"/>
    <property type="match status" value="1"/>
</dbReference>
<dbReference type="STRING" id="872970.SAMN04488134_103144"/>
<name>A0A1H8LAJ3_9BACI</name>
<dbReference type="CDD" id="cd07771">
    <property type="entry name" value="ASKHA_NBD_FGGY_RhaB-like"/>
    <property type="match status" value="1"/>
</dbReference>
<dbReference type="GO" id="GO:0004370">
    <property type="term" value="F:glycerol kinase activity"/>
    <property type="evidence" value="ECO:0007669"/>
    <property type="project" value="TreeGrafter"/>
</dbReference>
<evidence type="ECO:0000259" key="9">
    <source>
        <dbReference type="Pfam" id="PF02782"/>
    </source>
</evidence>
<keyword evidence="3" id="KW-0547">Nucleotide-binding</keyword>
<evidence type="ECO:0000256" key="1">
    <source>
        <dbReference type="ARBA" id="ARBA00009156"/>
    </source>
</evidence>
<evidence type="ECO:0000313" key="10">
    <source>
        <dbReference type="EMBL" id="SEO02172.1"/>
    </source>
</evidence>
<dbReference type="Pfam" id="PF02782">
    <property type="entry name" value="FGGY_C"/>
    <property type="match status" value="1"/>
</dbReference>
<feature type="domain" description="Carbohydrate kinase FGGY N-terminal" evidence="8">
    <location>
        <begin position="4"/>
        <end position="217"/>
    </location>
</feature>
<dbReference type="GO" id="GO:0008993">
    <property type="term" value="F:rhamnulokinase activity"/>
    <property type="evidence" value="ECO:0007669"/>
    <property type="project" value="InterPro"/>
</dbReference>
<evidence type="ECO:0000313" key="11">
    <source>
        <dbReference type="Proteomes" id="UP000199300"/>
    </source>
</evidence>
<dbReference type="GO" id="GO:0005829">
    <property type="term" value="C:cytosol"/>
    <property type="evidence" value="ECO:0007669"/>
    <property type="project" value="TreeGrafter"/>
</dbReference>
<evidence type="ECO:0000259" key="8">
    <source>
        <dbReference type="Pfam" id="PF00370"/>
    </source>
</evidence>
<gene>
    <name evidence="10" type="ORF">SAMN04488134_103144</name>
</gene>
<sequence>MHTILAFDLGATSARGIVYRLDNCTLQEIEVYRFTGYQLVNQEQGEIRWDIDMIMNEIRTIIRMASTTYFIESIGFDSWGCDFGLINGAGELIRTPLCYQTMLQEKNLHYGMKLPDQFRQRTGIANASINTSSQLLYLKNNDPESLQEAEHLLMIPDLIHYLLTGSILTESSIASTSQLFDIKQQQWALDLIAEMDIPTKLFSTIVLPYTRVGTVKTGEHHIPIHSVMEHDTASAIYALPTNDHTSFFLSSGTWSVLGQKAESGLILRHPLEANYSYEQAGDGKILKLQNMLGMWFIEEALREVNQTKSISIQEVQRLLENEPPIGFFFDSQDDRFLSKGQFGSALRTYGKQHNLPLLDSTARLFLAIYQNLAFKYAATFADLIGENSKPIYLFGGGSKSDFLNQLTADLTQCTIAVCYSESSALGNALAQFLALKAIRTREELVLLVTASHPPTYFIPRRNQAYEQAYQCYQESLKELSAKNI</sequence>
<dbReference type="GO" id="GO:0019301">
    <property type="term" value="P:rhamnose catabolic process"/>
    <property type="evidence" value="ECO:0007669"/>
    <property type="project" value="InterPro"/>
</dbReference>
<protein>
    <submittedName>
        <fullName evidence="10">Rhamnulokinase</fullName>
    </submittedName>
</protein>
<evidence type="ECO:0000256" key="3">
    <source>
        <dbReference type="ARBA" id="ARBA00022741"/>
    </source>
</evidence>
<evidence type="ECO:0000256" key="4">
    <source>
        <dbReference type="ARBA" id="ARBA00022777"/>
    </source>
</evidence>
<reference evidence="10 11" key="1">
    <citation type="submission" date="2016-10" db="EMBL/GenBank/DDBJ databases">
        <authorList>
            <person name="de Groot N.N."/>
        </authorList>
    </citation>
    <scope>NUCLEOTIDE SEQUENCE [LARGE SCALE GENOMIC DNA]</scope>
    <source>
        <strain evidence="10 11">CGMCC 1.10434</strain>
    </source>
</reference>
<dbReference type="EMBL" id="FODJ01000003">
    <property type="protein sequence ID" value="SEO02172.1"/>
    <property type="molecule type" value="Genomic_DNA"/>
</dbReference>
<evidence type="ECO:0000256" key="2">
    <source>
        <dbReference type="ARBA" id="ARBA00022679"/>
    </source>
</evidence>
<dbReference type="SUPFAM" id="SSF53067">
    <property type="entry name" value="Actin-like ATPase domain"/>
    <property type="match status" value="2"/>
</dbReference>
<evidence type="ECO:0000256" key="6">
    <source>
        <dbReference type="ARBA" id="ARBA00023157"/>
    </source>
</evidence>
<dbReference type="PANTHER" id="PTHR10196:SF93">
    <property type="entry name" value="L-RHAMNULOKINASE"/>
    <property type="match status" value="1"/>
</dbReference>
<dbReference type="GO" id="GO:0005524">
    <property type="term" value="F:ATP binding"/>
    <property type="evidence" value="ECO:0007669"/>
    <property type="project" value="UniProtKB-KW"/>
</dbReference>
<proteinExistence type="inferred from homology"/>
<evidence type="ECO:0000256" key="5">
    <source>
        <dbReference type="ARBA" id="ARBA00022840"/>
    </source>
</evidence>
<dbReference type="OrthoDB" id="9761504at2"/>
<dbReference type="InterPro" id="IPR013449">
    <property type="entry name" value="Rhamnulokinase"/>
</dbReference>
<dbReference type="InterPro" id="IPR043129">
    <property type="entry name" value="ATPase_NBD"/>
</dbReference>
<dbReference type="Gene3D" id="3.30.420.40">
    <property type="match status" value="2"/>
</dbReference>
<keyword evidence="5" id="KW-0067">ATP-binding</keyword>
<organism evidence="10 11">
    <name type="scientific">Amphibacillus marinus</name>
    <dbReference type="NCBI Taxonomy" id="872970"/>
    <lineage>
        <taxon>Bacteria</taxon>
        <taxon>Bacillati</taxon>
        <taxon>Bacillota</taxon>
        <taxon>Bacilli</taxon>
        <taxon>Bacillales</taxon>
        <taxon>Bacillaceae</taxon>
        <taxon>Amphibacillus</taxon>
    </lineage>
</organism>
<keyword evidence="7" id="KW-0684">Rhamnose metabolism</keyword>
<evidence type="ECO:0000256" key="7">
    <source>
        <dbReference type="ARBA" id="ARBA00023308"/>
    </source>
</evidence>
<keyword evidence="6" id="KW-1015">Disulfide bond</keyword>
<keyword evidence="4 10" id="KW-0418">Kinase</keyword>
<dbReference type="Pfam" id="PF00370">
    <property type="entry name" value="FGGY_N"/>
    <property type="match status" value="1"/>
</dbReference>
<dbReference type="RefSeq" id="WP_091495965.1">
    <property type="nucleotide sequence ID" value="NZ_FODJ01000003.1"/>
</dbReference>